<keyword evidence="2" id="KW-1185">Reference proteome</keyword>
<evidence type="ECO:0000313" key="2">
    <source>
        <dbReference type="Proteomes" id="UP001528823"/>
    </source>
</evidence>
<name>A0ABT5U984_9GAMM</name>
<organism evidence="1 2">
    <name type="scientific">Spartinivicinus poritis</name>
    <dbReference type="NCBI Taxonomy" id="2994640"/>
    <lineage>
        <taxon>Bacteria</taxon>
        <taxon>Pseudomonadati</taxon>
        <taxon>Pseudomonadota</taxon>
        <taxon>Gammaproteobacteria</taxon>
        <taxon>Oceanospirillales</taxon>
        <taxon>Zooshikellaceae</taxon>
        <taxon>Spartinivicinus</taxon>
    </lineage>
</organism>
<dbReference type="RefSeq" id="WP_274688476.1">
    <property type="nucleotide sequence ID" value="NZ_JAPMOU010000009.1"/>
</dbReference>
<dbReference type="Proteomes" id="UP001528823">
    <property type="component" value="Unassembled WGS sequence"/>
</dbReference>
<proteinExistence type="predicted"/>
<protein>
    <submittedName>
        <fullName evidence="1">Uncharacterized protein</fullName>
    </submittedName>
</protein>
<dbReference type="EMBL" id="JAPMOU010000009">
    <property type="protein sequence ID" value="MDE1462117.1"/>
    <property type="molecule type" value="Genomic_DNA"/>
</dbReference>
<reference evidence="1 2" key="1">
    <citation type="submission" date="2022-11" db="EMBL/GenBank/DDBJ databases">
        <title>Spartinivicinus poritis sp. nov., isolated from scleractinian coral Porites lutea.</title>
        <authorList>
            <person name="Zhang G."/>
            <person name="Cai L."/>
            <person name="Wei Q."/>
        </authorList>
    </citation>
    <scope>NUCLEOTIDE SEQUENCE [LARGE SCALE GENOMIC DNA]</scope>
    <source>
        <strain evidence="1 2">A2-2</strain>
    </source>
</reference>
<sequence length="246" mass="27868">MYTQLESLKQTGQNNLLQKKKPIQLKKFASASNHILTESNIYGLLKTDTTRLYATSTAAHPKPESRFAKTNSDFEDLKVKYKNSDSMNKMKTYGTDCGSYARSLMISNKNDGSVPKDPNPWSNIAIKTRERLIGEVATPAVGHAYYIKFGDNGPNLQKREYVQSPWDMNERVEKGKTNFHVAAVVAKDKGSMITSEVNAAFKKQTSAWFQIYQGKQTFYKTFQAEYETEINGKKIPPKVYEYDAKG</sequence>
<comment type="caution">
    <text evidence="1">The sequence shown here is derived from an EMBL/GenBank/DDBJ whole genome shotgun (WGS) entry which is preliminary data.</text>
</comment>
<evidence type="ECO:0000313" key="1">
    <source>
        <dbReference type="EMBL" id="MDE1462117.1"/>
    </source>
</evidence>
<gene>
    <name evidence="1" type="ORF">ORQ98_09045</name>
</gene>
<accession>A0ABT5U984</accession>